<feature type="domain" description="RNase H type-1" evidence="1">
    <location>
        <begin position="13"/>
        <end position="137"/>
    </location>
</feature>
<keyword evidence="3" id="KW-1185">Reference proteome</keyword>
<evidence type="ECO:0000259" key="1">
    <source>
        <dbReference type="PROSITE" id="PS50879"/>
    </source>
</evidence>
<dbReference type="GO" id="GO:0004523">
    <property type="term" value="F:RNA-DNA hybrid ribonuclease activity"/>
    <property type="evidence" value="ECO:0007669"/>
    <property type="project" value="InterPro"/>
</dbReference>
<dbReference type="PROSITE" id="PS50879">
    <property type="entry name" value="RNASE_H_1"/>
    <property type="match status" value="1"/>
</dbReference>
<dbReference type="AlphaFoldDB" id="A0A8X6HUX5"/>
<dbReference type="Gene3D" id="3.30.420.10">
    <property type="entry name" value="Ribonuclease H-like superfamily/Ribonuclease H"/>
    <property type="match status" value="1"/>
</dbReference>
<proteinExistence type="predicted"/>
<gene>
    <name evidence="2" type="primary">RNASEH1_1</name>
    <name evidence="2" type="ORF">TNCT_105891</name>
</gene>
<dbReference type="CDD" id="cd09276">
    <property type="entry name" value="Rnase_HI_RT_non_LTR"/>
    <property type="match status" value="1"/>
</dbReference>
<accession>A0A8X6HUX5</accession>
<name>A0A8X6HUX5_TRICU</name>
<dbReference type="SUPFAM" id="SSF53098">
    <property type="entry name" value="Ribonuclease H-like"/>
    <property type="match status" value="1"/>
</dbReference>
<dbReference type="InterPro" id="IPR012337">
    <property type="entry name" value="RNaseH-like_sf"/>
</dbReference>
<dbReference type="EMBL" id="BMAO01012493">
    <property type="protein sequence ID" value="GFQ81812.1"/>
    <property type="molecule type" value="Genomic_DNA"/>
</dbReference>
<dbReference type="GO" id="GO:0003676">
    <property type="term" value="F:nucleic acid binding"/>
    <property type="evidence" value="ECO:0007669"/>
    <property type="project" value="InterPro"/>
</dbReference>
<evidence type="ECO:0000313" key="3">
    <source>
        <dbReference type="Proteomes" id="UP000887116"/>
    </source>
</evidence>
<organism evidence="2 3">
    <name type="scientific">Trichonephila clavata</name>
    <name type="common">Joro spider</name>
    <name type="synonym">Nephila clavata</name>
    <dbReference type="NCBI Taxonomy" id="2740835"/>
    <lineage>
        <taxon>Eukaryota</taxon>
        <taxon>Metazoa</taxon>
        <taxon>Ecdysozoa</taxon>
        <taxon>Arthropoda</taxon>
        <taxon>Chelicerata</taxon>
        <taxon>Arachnida</taxon>
        <taxon>Araneae</taxon>
        <taxon>Araneomorphae</taxon>
        <taxon>Entelegynae</taxon>
        <taxon>Araneoidea</taxon>
        <taxon>Nephilidae</taxon>
        <taxon>Trichonephila</taxon>
    </lineage>
</organism>
<dbReference type="InterPro" id="IPR036397">
    <property type="entry name" value="RNaseH_sf"/>
</dbReference>
<sequence>MAALATIGERFPETHWLHVYTDGSAAGAGVYSRYFNLIRAVGANCTNYDGEVASVHMALTEFGKREDRNIAIFIDSQAAILAVSSVLPSRNRLFLDCQRMINSLINNGRNVTLQWVPSHWGVKGLIARVHTTSPLSFGNDSEWHLNQTLRTWNNPPPNLQPLLYKDTMRETSLRYDPSGADETNQDTQAGYRRRAQVLLRPRR</sequence>
<reference evidence="2" key="1">
    <citation type="submission" date="2020-07" db="EMBL/GenBank/DDBJ databases">
        <title>Multicomponent nature underlies the extraordinary mechanical properties of spider dragline silk.</title>
        <authorList>
            <person name="Kono N."/>
            <person name="Nakamura H."/>
            <person name="Mori M."/>
            <person name="Yoshida Y."/>
            <person name="Ohtoshi R."/>
            <person name="Malay A.D."/>
            <person name="Moran D.A.P."/>
            <person name="Tomita M."/>
            <person name="Numata K."/>
            <person name="Arakawa K."/>
        </authorList>
    </citation>
    <scope>NUCLEOTIDE SEQUENCE</scope>
</reference>
<dbReference type="Proteomes" id="UP000887116">
    <property type="component" value="Unassembled WGS sequence"/>
</dbReference>
<dbReference type="InterPro" id="IPR002156">
    <property type="entry name" value="RNaseH_domain"/>
</dbReference>
<comment type="caution">
    <text evidence="2">The sequence shown here is derived from an EMBL/GenBank/DDBJ whole genome shotgun (WGS) entry which is preliminary data.</text>
</comment>
<protein>
    <submittedName>
        <fullName evidence="2">Ribonuclease H1</fullName>
    </submittedName>
</protein>
<dbReference type="OrthoDB" id="6433748at2759"/>
<evidence type="ECO:0000313" key="2">
    <source>
        <dbReference type="EMBL" id="GFQ81812.1"/>
    </source>
</evidence>